<keyword evidence="1" id="KW-1133">Transmembrane helix</keyword>
<reference evidence="2 3" key="1">
    <citation type="submission" date="2022-06" db="EMBL/GenBank/DDBJ databases">
        <title>Dyella sp. Sa strain:Sa Genome sequencing.</title>
        <authorList>
            <person name="Park S."/>
        </authorList>
    </citation>
    <scope>NUCLEOTIDE SEQUENCE [LARGE SCALE GENOMIC DNA]</scope>
    <source>
        <strain evidence="2 3">Sa</strain>
    </source>
</reference>
<feature type="transmembrane region" description="Helical" evidence="1">
    <location>
        <begin position="172"/>
        <end position="189"/>
    </location>
</feature>
<feature type="transmembrane region" description="Helical" evidence="1">
    <location>
        <begin position="148"/>
        <end position="166"/>
    </location>
</feature>
<name>A0ABT1FBI9_9GAMM</name>
<feature type="transmembrane region" description="Helical" evidence="1">
    <location>
        <begin position="113"/>
        <end position="136"/>
    </location>
</feature>
<feature type="transmembrane region" description="Helical" evidence="1">
    <location>
        <begin position="43"/>
        <end position="65"/>
    </location>
</feature>
<proteinExistence type="predicted"/>
<evidence type="ECO:0000313" key="3">
    <source>
        <dbReference type="Proteomes" id="UP001204615"/>
    </source>
</evidence>
<organism evidence="2 3">
    <name type="scientific">Dyella lutea</name>
    <dbReference type="NCBI Taxonomy" id="2950441"/>
    <lineage>
        <taxon>Bacteria</taxon>
        <taxon>Pseudomonadati</taxon>
        <taxon>Pseudomonadota</taxon>
        <taxon>Gammaproteobacteria</taxon>
        <taxon>Lysobacterales</taxon>
        <taxon>Rhodanobacteraceae</taxon>
        <taxon>Dyella</taxon>
    </lineage>
</organism>
<gene>
    <name evidence="2" type="ORF">NC595_11695</name>
</gene>
<dbReference type="Proteomes" id="UP001204615">
    <property type="component" value="Unassembled WGS sequence"/>
</dbReference>
<sequence>MRKEAADRPFFVASAALFVVLVFLAFAQRYYLGWLFRSPHLSLFLQVHGAIMSGWVLMFIVQTGLVETGHVRMHRKLGTVGAGWAALVVTIGTMATLHASIRELRAHTDIAPLQVTITGLELVEMLLFAGFVASAVWLRRRGDYHKRLMLLTLVCMLPSVLPRLPLGLFQSLLSILLAVYVALMLCIAIDTLRHRRLHPAFAFGGATYVLVMQLAFFGMQTPAWHGFLTRLLS</sequence>
<feature type="transmembrane region" description="Helical" evidence="1">
    <location>
        <begin position="201"/>
        <end position="219"/>
    </location>
</feature>
<keyword evidence="1" id="KW-0812">Transmembrane</keyword>
<dbReference type="RefSeq" id="WP_253566619.1">
    <property type="nucleotide sequence ID" value="NZ_JAMZEK010000002.1"/>
</dbReference>
<feature type="transmembrane region" description="Helical" evidence="1">
    <location>
        <begin position="77"/>
        <end position="101"/>
    </location>
</feature>
<evidence type="ECO:0000313" key="2">
    <source>
        <dbReference type="EMBL" id="MCP1374724.1"/>
    </source>
</evidence>
<protein>
    <submittedName>
        <fullName evidence="2">Uncharacterized protein</fullName>
    </submittedName>
</protein>
<dbReference type="EMBL" id="JAMZEK010000002">
    <property type="protein sequence ID" value="MCP1374724.1"/>
    <property type="molecule type" value="Genomic_DNA"/>
</dbReference>
<keyword evidence="3" id="KW-1185">Reference proteome</keyword>
<accession>A0ABT1FBI9</accession>
<comment type="caution">
    <text evidence="2">The sequence shown here is derived from an EMBL/GenBank/DDBJ whole genome shotgun (WGS) entry which is preliminary data.</text>
</comment>
<evidence type="ECO:0000256" key="1">
    <source>
        <dbReference type="SAM" id="Phobius"/>
    </source>
</evidence>
<keyword evidence="1" id="KW-0472">Membrane</keyword>